<organism evidence="2 3">
    <name type="scientific">Stylonychia lemnae</name>
    <name type="common">Ciliate</name>
    <dbReference type="NCBI Taxonomy" id="5949"/>
    <lineage>
        <taxon>Eukaryota</taxon>
        <taxon>Sar</taxon>
        <taxon>Alveolata</taxon>
        <taxon>Ciliophora</taxon>
        <taxon>Intramacronucleata</taxon>
        <taxon>Spirotrichea</taxon>
        <taxon>Stichotrichia</taxon>
        <taxon>Sporadotrichida</taxon>
        <taxon>Oxytrichidae</taxon>
        <taxon>Stylonychinae</taxon>
        <taxon>Stylonychia</taxon>
    </lineage>
</organism>
<name>A0A078AVF7_STYLE</name>
<dbReference type="InParanoid" id="A0A078AVF7"/>
<proteinExistence type="predicted"/>
<dbReference type="AlphaFoldDB" id="A0A078AVF7"/>
<dbReference type="Proteomes" id="UP000039865">
    <property type="component" value="Unassembled WGS sequence"/>
</dbReference>
<evidence type="ECO:0000256" key="1">
    <source>
        <dbReference type="SAM" id="MobiDB-lite"/>
    </source>
</evidence>
<evidence type="ECO:0000313" key="3">
    <source>
        <dbReference type="Proteomes" id="UP000039865"/>
    </source>
</evidence>
<evidence type="ECO:0000313" key="2">
    <source>
        <dbReference type="EMBL" id="CDW86365.1"/>
    </source>
</evidence>
<feature type="region of interest" description="Disordered" evidence="1">
    <location>
        <begin position="78"/>
        <end position="101"/>
    </location>
</feature>
<gene>
    <name evidence="2" type="primary">Contig1474.g56</name>
    <name evidence="2" type="ORF">STYLEM_15459</name>
</gene>
<reference evidence="2 3" key="1">
    <citation type="submission" date="2014-06" db="EMBL/GenBank/DDBJ databases">
        <authorList>
            <person name="Swart Estienne"/>
        </authorList>
    </citation>
    <scope>NUCLEOTIDE SEQUENCE [LARGE SCALE GENOMIC DNA]</scope>
    <source>
        <strain evidence="2 3">130c</strain>
    </source>
</reference>
<protein>
    <submittedName>
        <fullName evidence="2">Uncharacterized protein</fullName>
    </submittedName>
</protein>
<dbReference type="EMBL" id="CCKQ01014582">
    <property type="protein sequence ID" value="CDW86365.1"/>
    <property type="molecule type" value="Genomic_DNA"/>
</dbReference>
<sequence>MQLNNFNVNDENDKYSNHDDGEYDPSMQTYADSRVVKTVRNLKRISSATPKKNISGTQLPTTDEATFINQQFQQPQIFQPQQRGTSGGSYKSSVNNGADSSFVDPTRVVRVMQQQPMIRNSQAPQIFQSNTATQNSMLQQQQQYSMLQQSNQLPKKDETVEERIRRIRSKNAPNPPPQDENIQKQHHIMMHQQTQIINAQKQNNLAGLQLQKMNSAMGTQSSKSIPNYSLQQNGQALNQTRTNTNSMAGNNGTNVFANQSQVNGKSMPLDNSWISENTNNQSFIRNAQQQQLNSKNSQVNGKLPSSKSTTADTDLNNINSQQQFMLTEDPYFQQQQMNQQMGPIRGVNPESNINLQNDQILLDSKRDKCIELMRNSTAVHDIIQKFKSDPQMSQVYNLDLNALVQIMFQDRHFTNLLTIELAKKQGANKLEKFIAEKLQDKLKSMHTEIQIRNKLESVNRRLQDRLERLKRQMQ</sequence>
<keyword evidence="3" id="KW-1185">Reference proteome</keyword>
<feature type="region of interest" description="Disordered" evidence="1">
    <location>
        <begin position="288"/>
        <end position="314"/>
    </location>
</feature>
<accession>A0A078AVF7</accession>
<feature type="compositionally biased region" description="Polar residues" evidence="1">
    <location>
        <begin position="88"/>
        <end position="99"/>
    </location>
</feature>
<feature type="region of interest" description="Disordered" evidence="1">
    <location>
        <begin position="1"/>
        <end position="24"/>
    </location>
</feature>
<feature type="compositionally biased region" description="Basic and acidic residues" evidence="1">
    <location>
        <begin position="11"/>
        <end position="20"/>
    </location>
</feature>